<dbReference type="Proteomes" id="UP001642409">
    <property type="component" value="Unassembled WGS sequence"/>
</dbReference>
<sequence>MLLSLNHSLTYDLTCSGIIQNLQYPYSGQLRLRGNLYEIEIKINMGSEFIPVWGQFLVFIQRLKRKQINPLDMIRKVILLFKFCYNYSQFQAKINPFQELSVQNYDSNNA</sequence>
<accession>A0ABP1HFP1</accession>
<dbReference type="EMBL" id="CAXDID020000026">
    <property type="protein sequence ID" value="CAL5991022.1"/>
    <property type="molecule type" value="Genomic_DNA"/>
</dbReference>
<keyword evidence="2" id="KW-1185">Reference proteome</keyword>
<gene>
    <name evidence="1" type="ORF">HINF_LOCUS11854</name>
</gene>
<proteinExistence type="predicted"/>
<evidence type="ECO:0000313" key="1">
    <source>
        <dbReference type="EMBL" id="CAL5991022.1"/>
    </source>
</evidence>
<evidence type="ECO:0000313" key="2">
    <source>
        <dbReference type="Proteomes" id="UP001642409"/>
    </source>
</evidence>
<protein>
    <submittedName>
        <fullName evidence="1">Hypothetical_protein</fullName>
    </submittedName>
</protein>
<comment type="caution">
    <text evidence="1">The sequence shown here is derived from an EMBL/GenBank/DDBJ whole genome shotgun (WGS) entry which is preliminary data.</text>
</comment>
<name>A0ABP1HFP1_9EUKA</name>
<reference evidence="1 2" key="1">
    <citation type="submission" date="2024-07" db="EMBL/GenBank/DDBJ databases">
        <authorList>
            <person name="Akdeniz Z."/>
        </authorList>
    </citation>
    <scope>NUCLEOTIDE SEQUENCE [LARGE SCALE GENOMIC DNA]</scope>
</reference>
<organism evidence="1 2">
    <name type="scientific">Hexamita inflata</name>
    <dbReference type="NCBI Taxonomy" id="28002"/>
    <lineage>
        <taxon>Eukaryota</taxon>
        <taxon>Metamonada</taxon>
        <taxon>Diplomonadida</taxon>
        <taxon>Hexamitidae</taxon>
        <taxon>Hexamitinae</taxon>
        <taxon>Hexamita</taxon>
    </lineage>
</organism>